<name>G2G3Q4_9ACTN</name>
<sequence length="271" mass="29138">MTPFYGPAHVFRTSTPLDPQGPHSPAGHAWTAAVEELADTPAARARLTRGRTHARQGAVRHLTVRPGEISAALQDGALERIVTVRITPLAPTAWTTLRALSDDRTHLYPAQTAQQVLHDLNTAARNSGIHLYPSASTVTAHCPCRHTHALCKHTAAVLHHYAHCLDTEPLNLLLLRGLEPTAFFNSANTPPCSSRSPAAPVVDAHAVYTRSGPPAHLPAPPPPHHATTTKWRRFPGPEGLNPAAAILLVNEAGQRAHTLLHGRRSAGRNAR</sequence>
<dbReference type="PANTHER" id="PTHR38133">
    <property type="entry name" value="SLR1429 PROTEIN"/>
    <property type="match status" value="1"/>
</dbReference>
<keyword evidence="4" id="KW-1185">Reference proteome</keyword>
<organism evidence="3 4">
    <name type="scientific">Streptomyces zinciresistens K42</name>
    <dbReference type="NCBI Taxonomy" id="700597"/>
    <lineage>
        <taxon>Bacteria</taxon>
        <taxon>Bacillati</taxon>
        <taxon>Actinomycetota</taxon>
        <taxon>Actinomycetes</taxon>
        <taxon>Kitasatosporales</taxon>
        <taxon>Streptomycetaceae</taxon>
        <taxon>Streptomyces</taxon>
    </lineage>
</organism>
<dbReference type="Proteomes" id="UP000004217">
    <property type="component" value="Unassembled WGS sequence"/>
</dbReference>
<dbReference type="RefSeq" id="WP_007490501.1">
    <property type="nucleotide sequence ID" value="NZ_AGBF01000001.1"/>
</dbReference>
<dbReference type="PROSITE" id="PS50966">
    <property type="entry name" value="ZF_SWIM"/>
    <property type="match status" value="1"/>
</dbReference>
<keyword evidence="1" id="KW-0479">Metal-binding</keyword>
<dbReference type="GO" id="GO:0008270">
    <property type="term" value="F:zinc ion binding"/>
    <property type="evidence" value="ECO:0007669"/>
    <property type="project" value="UniProtKB-KW"/>
</dbReference>
<proteinExistence type="predicted"/>
<dbReference type="PANTHER" id="PTHR38133:SF1">
    <property type="entry name" value="SLR1429 PROTEIN"/>
    <property type="match status" value="1"/>
</dbReference>
<protein>
    <recommendedName>
        <fullName evidence="2">SWIM-type domain-containing protein</fullName>
    </recommendedName>
</protein>
<dbReference type="EMBL" id="AGBF01000001">
    <property type="protein sequence ID" value="EGX61800.1"/>
    <property type="molecule type" value="Genomic_DNA"/>
</dbReference>
<evidence type="ECO:0000313" key="3">
    <source>
        <dbReference type="EMBL" id="EGX61800.1"/>
    </source>
</evidence>
<evidence type="ECO:0000313" key="4">
    <source>
        <dbReference type="Proteomes" id="UP000004217"/>
    </source>
</evidence>
<keyword evidence="1" id="KW-0862">Zinc</keyword>
<comment type="caution">
    <text evidence="3">The sequence shown here is derived from an EMBL/GenBank/DDBJ whole genome shotgun (WGS) entry which is preliminary data.</text>
</comment>
<dbReference type="OrthoDB" id="188274at2"/>
<reference evidence="3 4" key="1">
    <citation type="submission" date="2011-08" db="EMBL/GenBank/DDBJ databases">
        <authorList>
            <person name="Lin Y."/>
            <person name="Hao X."/>
            <person name="Johnstone L."/>
            <person name="Miller S.J."/>
            <person name="Wei G."/>
            <person name="Rensing C."/>
        </authorList>
    </citation>
    <scope>NUCLEOTIDE SEQUENCE [LARGE SCALE GENOMIC DNA]</scope>
    <source>
        <strain evidence="3 4">K42</strain>
    </source>
</reference>
<dbReference type="InterPro" id="IPR007527">
    <property type="entry name" value="Znf_SWIM"/>
</dbReference>
<accession>G2G3Q4</accession>
<dbReference type="AlphaFoldDB" id="G2G3Q4"/>
<keyword evidence="1" id="KW-0863">Zinc-finger</keyword>
<gene>
    <name evidence="3" type="ORF">SZN_00525</name>
</gene>
<evidence type="ECO:0000256" key="1">
    <source>
        <dbReference type="PROSITE-ProRule" id="PRU00325"/>
    </source>
</evidence>
<dbReference type="PATRIC" id="fig|700597.3.peg.98"/>
<evidence type="ECO:0000259" key="2">
    <source>
        <dbReference type="PROSITE" id="PS50966"/>
    </source>
</evidence>
<feature type="domain" description="SWIM-type" evidence="2">
    <location>
        <begin position="127"/>
        <end position="162"/>
    </location>
</feature>